<evidence type="ECO:0000256" key="1">
    <source>
        <dbReference type="SAM" id="MobiDB-lite"/>
    </source>
</evidence>
<organism evidence="2 3">
    <name type="scientific">Trifolium medium</name>
    <dbReference type="NCBI Taxonomy" id="97028"/>
    <lineage>
        <taxon>Eukaryota</taxon>
        <taxon>Viridiplantae</taxon>
        <taxon>Streptophyta</taxon>
        <taxon>Embryophyta</taxon>
        <taxon>Tracheophyta</taxon>
        <taxon>Spermatophyta</taxon>
        <taxon>Magnoliopsida</taxon>
        <taxon>eudicotyledons</taxon>
        <taxon>Gunneridae</taxon>
        <taxon>Pentapetalae</taxon>
        <taxon>rosids</taxon>
        <taxon>fabids</taxon>
        <taxon>Fabales</taxon>
        <taxon>Fabaceae</taxon>
        <taxon>Papilionoideae</taxon>
        <taxon>50 kb inversion clade</taxon>
        <taxon>NPAAA clade</taxon>
        <taxon>Hologalegina</taxon>
        <taxon>IRL clade</taxon>
        <taxon>Trifolieae</taxon>
        <taxon>Trifolium</taxon>
    </lineage>
</organism>
<protein>
    <submittedName>
        <fullName evidence="2">Uncharacterized protein</fullName>
    </submittedName>
</protein>
<reference evidence="2 3" key="1">
    <citation type="journal article" date="2018" name="Front. Plant Sci.">
        <title>Red Clover (Trifolium pratense) and Zigzag Clover (T. medium) - A Picture of Genomic Similarities and Differences.</title>
        <authorList>
            <person name="Dluhosova J."/>
            <person name="Istvanek J."/>
            <person name="Nedelnik J."/>
            <person name="Repkova J."/>
        </authorList>
    </citation>
    <scope>NUCLEOTIDE SEQUENCE [LARGE SCALE GENOMIC DNA]</scope>
    <source>
        <strain evidence="3">cv. 10/8</strain>
        <tissue evidence="2">Leaf</tissue>
    </source>
</reference>
<gene>
    <name evidence="2" type="ORF">A2U01_0006411</name>
</gene>
<feature type="region of interest" description="Disordered" evidence="1">
    <location>
        <begin position="25"/>
        <end position="44"/>
    </location>
</feature>
<evidence type="ECO:0000313" key="2">
    <source>
        <dbReference type="EMBL" id="MCH85563.1"/>
    </source>
</evidence>
<feature type="region of interest" description="Disordered" evidence="1">
    <location>
        <begin position="1"/>
        <end position="20"/>
    </location>
</feature>
<dbReference type="PANTHER" id="PTHR36376">
    <property type="entry name" value="OS09G0514700 PROTEIN"/>
    <property type="match status" value="1"/>
</dbReference>
<dbReference type="Proteomes" id="UP000265520">
    <property type="component" value="Unassembled WGS sequence"/>
</dbReference>
<proteinExistence type="predicted"/>
<dbReference type="PANTHER" id="PTHR36376:SF1">
    <property type="entry name" value="OS09G0514700 PROTEIN"/>
    <property type="match status" value="1"/>
</dbReference>
<dbReference type="EMBL" id="LXQA010008748">
    <property type="protein sequence ID" value="MCH85563.1"/>
    <property type="molecule type" value="Genomic_DNA"/>
</dbReference>
<sequence length="118" mass="13544">CSQFDDPLKKSSLDSDDQVSKTELCEKRKNSHSENQGSISPATRILRSMMKTTVVLPRRSPRLISKLLALFTETCKSYFIHPAFVPEFMKCFVRHLKALVPDFSMKISSTVPKWKHDI</sequence>
<name>A0A392MEH6_9FABA</name>
<keyword evidence="3" id="KW-1185">Reference proteome</keyword>
<accession>A0A392MEH6</accession>
<dbReference type="AlphaFoldDB" id="A0A392MEH6"/>
<comment type="caution">
    <text evidence="2">The sequence shown here is derived from an EMBL/GenBank/DDBJ whole genome shotgun (WGS) entry which is preliminary data.</text>
</comment>
<feature type="non-terminal residue" evidence="2">
    <location>
        <position position="1"/>
    </location>
</feature>
<evidence type="ECO:0000313" key="3">
    <source>
        <dbReference type="Proteomes" id="UP000265520"/>
    </source>
</evidence>